<accession>A0A4Z0H4S4</accession>
<organism evidence="2 3">
    <name type="scientific">Halobacillus salinus</name>
    <dbReference type="NCBI Taxonomy" id="192814"/>
    <lineage>
        <taxon>Bacteria</taxon>
        <taxon>Bacillati</taxon>
        <taxon>Bacillota</taxon>
        <taxon>Bacilli</taxon>
        <taxon>Bacillales</taxon>
        <taxon>Bacillaceae</taxon>
        <taxon>Halobacillus</taxon>
    </lineage>
</organism>
<dbReference type="Proteomes" id="UP000297982">
    <property type="component" value="Unassembled WGS sequence"/>
</dbReference>
<feature type="transmembrane region" description="Helical" evidence="1">
    <location>
        <begin position="53"/>
        <end position="72"/>
    </location>
</feature>
<evidence type="ECO:0000313" key="3">
    <source>
        <dbReference type="Proteomes" id="UP000297982"/>
    </source>
</evidence>
<name>A0A4Z0H4S4_9BACI</name>
<keyword evidence="1" id="KW-0812">Transmembrane</keyword>
<keyword evidence="3" id="KW-1185">Reference proteome</keyword>
<feature type="transmembrane region" description="Helical" evidence="1">
    <location>
        <begin position="14"/>
        <end position="41"/>
    </location>
</feature>
<sequence length="74" mass="7878">MEKEKDGKVILLTIGWLSAVLAFGFFPFFLGAVAISMGVVLRRDYDVDKQGTSLILVGIIGIVLGTLIGVLAPL</sequence>
<keyword evidence="1" id="KW-1133">Transmembrane helix</keyword>
<evidence type="ECO:0000256" key="1">
    <source>
        <dbReference type="SAM" id="Phobius"/>
    </source>
</evidence>
<evidence type="ECO:0000313" key="2">
    <source>
        <dbReference type="EMBL" id="TGB05422.1"/>
    </source>
</evidence>
<reference evidence="2 3" key="1">
    <citation type="journal article" date="2003" name="Int. J. Syst. Evol. Microbiol.">
        <title>Halobacillus salinus sp. nov., isolated from a salt lake on the coast of the East Sea in Korea.</title>
        <authorList>
            <person name="Yoon J.H."/>
            <person name="Kang K.H."/>
            <person name="Park Y.H."/>
        </authorList>
    </citation>
    <scope>NUCLEOTIDE SEQUENCE [LARGE SCALE GENOMIC DNA]</scope>
    <source>
        <strain evidence="2 3">HSL-3</strain>
    </source>
</reference>
<keyword evidence="1" id="KW-0472">Membrane</keyword>
<dbReference type="AlphaFoldDB" id="A0A4Z0H4S4"/>
<comment type="caution">
    <text evidence="2">The sequence shown here is derived from an EMBL/GenBank/DDBJ whole genome shotgun (WGS) entry which is preliminary data.</text>
</comment>
<dbReference type="EMBL" id="SRJC01000001">
    <property type="protein sequence ID" value="TGB05422.1"/>
    <property type="molecule type" value="Genomic_DNA"/>
</dbReference>
<protein>
    <submittedName>
        <fullName evidence="2">Uncharacterized protein</fullName>
    </submittedName>
</protein>
<proteinExistence type="predicted"/>
<gene>
    <name evidence="2" type="ORF">E4663_01140</name>
</gene>